<feature type="region of interest" description="Disordered" evidence="1">
    <location>
        <begin position="85"/>
        <end position="106"/>
    </location>
</feature>
<dbReference type="Gene3D" id="3.30.9.10">
    <property type="entry name" value="D-Amino Acid Oxidase, subunit A, domain 2"/>
    <property type="match status" value="1"/>
</dbReference>
<dbReference type="GO" id="GO:0004497">
    <property type="term" value="F:monooxygenase activity"/>
    <property type="evidence" value="ECO:0007669"/>
    <property type="project" value="UniProtKB-KW"/>
</dbReference>
<evidence type="ECO:0000313" key="4">
    <source>
        <dbReference type="Proteomes" id="UP001626628"/>
    </source>
</evidence>
<dbReference type="PRINTS" id="PR00420">
    <property type="entry name" value="RNGMNOXGNASE"/>
</dbReference>
<dbReference type="InterPro" id="IPR036188">
    <property type="entry name" value="FAD/NAD-bd_sf"/>
</dbReference>
<evidence type="ECO:0000256" key="1">
    <source>
        <dbReference type="SAM" id="MobiDB-lite"/>
    </source>
</evidence>
<dbReference type="Proteomes" id="UP001626628">
    <property type="component" value="Chromosome"/>
</dbReference>
<reference evidence="3 4" key="1">
    <citation type="submission" date="2024-03" db="EMBL/GenBank/DDBJ databases">
        <title>The complete genome of Streptomyces sirii sp.nov.</title>
        <authorList>
            <person name="Zakalyukina Y.V."/>
            <person name="Belik A.R."/>
            <person name="Biryukov M.V."/>
            <person name="Baturina O.A."/>
            <person name="Kabilov M.R."/>
        </authorList>
    </citation>
    <scope>NUCLEOTIDE SEQUENCE [LARGE SCALE GENOMIC DNA]</scope>
    <source>
        <strain evidence="3 4">BP-8</strain>
    </source>
</reference>
<organism evidence="3 4">
    <name type="scientific">Streptomyces sirii</name>
    <dbReference type="NCBI Taxonomy" id="3127701"/>
    <lineage>
        <taxon>Bacteria</taxon>
        <taxon>Bacillati</taxon>
        <taxon>Actinomycetota</taxon>
        <taxon>Actinomycetes</taxon>
        <taxon>Kitasatosporales</taxon>
        <taxon>Streptomycetaceae</taxon>
        <taxon>Streptomyces</taxon>
    </lineage>
</organism>
<dbReference type="PANTHER" id="PTHR46865">
    <property type="entry name" value="OXIDOREDUCTASE-RELATED"/>
    <property type="match status" value="1"/>
</dbReference>
<keyword evidence="3" id="KW-0560">Oxidoreductase</keyword>
<dbReference type="Pfam" id="PF01494">
    <property type="entry name" value="FAD_binding_3"/>
    <property type="match status" value="1"/>
</dbReference>
<feature type="domain" description="FAD-binding" evidence="2">
    <location>
        <begin position="13"/>
        <end position="350"/>
    </location>
</feature>
<dbReference type="EMBL" id="CP147982">
    <property type="protein sequence ID" value="WXK75118.1"/>
    <property type="molecule type" value="Genomic_DNA"/>
</dbReference>
<proteinExistence type="predicted"/>
<gene>
    <name evidence="3" type="ORF">WAB15_03560</name>
</gene>
<dbReference type="RefSeq" id="WP_407285275.1">
    <property type="nucleotide sequence ID" value="NZ_CP147982.1"/>
</dbReference>
<dbReference type="PANTHER" id="PTHR46865:SF2">
    <property type="entry name" value="MONOOXYGENASE"/>
    <property type="match status" value="1"/>
</dbReference>
<keyword evidence="3" id="KW-0503">Monooxygenase</keyword>
<evidence type="ECO:0000259" key="2">
    <source>
        <dbReference type="Pfam" id="PF01494"/>
    </source>
</evidence>
<dbReference type="InterPro" id="IPR002938">
    <property type="entry name" value="FAD-bd"/>
</dbReference>
<evidence type="ECO:0000313" key="3">
    <source>
        <dbReference type="EMBL" id="WXK75118.1"/>
    </source>
</evidence>
<dbReference type="InterPro" id="IPR051704">
    <property type="entry name" value="FAD_aromatic-hydroxylase"/>
</dbReference>
<protein>
    <submittedName>
        <fullName evidence="3">FAD-dependent monooxygenase</fullName>
    </submittedName>
</protein>
<accession>A0ABZ2QF55</accession>
<dbReference type="Gene3D" id="3.50.50.60">
    <property type="entry name" value="FAD/NAD(P)-binding domain"/>
    <property type="match status" value="1"/>
</dbReference>
<keyword evidence="4" id="KW-1185">Reference proteome</keyword>
<dbReference type="SUPFAM" id="SSF51905">
    <property type="entry name" value="FAD/NAD(P)-binding domain"/>
    <property type="match status" value="1"/>
</dbReference>
<sequence length="405" mass="44727">MSASRETKRPEGMDVLISGASIGGPTLAYWLNRYGFNVTVVERADGLRPGGQAIDVRGPALEVAERMGVLDEIRAQSTALRGMSVVDGDGNELSRSTERTVSGGEIDSPDVEILRDDLAQILFTAGGGEIEYLFDDSIATLEQDDNEVRVVFRSGTARTFDLVVGADGVHSHTRRLVFGPEENYLRHLGSYLGVWSAPNHLGLDRWEVVYRMRDGGQWGPMVMSVRDNTEARVFIGIESDQPPAQFLPRDVMEQKRLVAREYADAGWELPQLLKEMWDAPDFHLDAMAQIHMDSWFRGRVALLGDAGYCASPASGQGTTMAMAAAYVLAGELRDAAGDHRAAFAAYERELRGFVAANQEIALVTRAHMRQQHAADTALTEVLPRFEEADFARVFKKVAAFRLKDY</sequence>
<name>A0ABZ2QF55_9ACTN</name>